<dbReference type="PANTHER" id="PTHR41700">
    <property type="entry name" value="GCN5-RELATED N-ACETYLTRANSFERASE"/>
    <property type="match status" value="1"/>
</dbReference>
<evidence type="ECO:0000313" key="2">
    <source>
        <dbReference type="Proteomes" id="UP000516388"/>
    </source>
</evidence>
<dbReference type="InterPro" id="IPR000182">
    <property type="entry name" value="GNAT_dom"/>
</dbReference>
<organism evidence="1 2">
    <name type="scientific">Geobacillus zalihae</name>
    <dbReference type="NCBI Taxonomy" id="213419"/>
    <lineage>
        <taxon>Bacteria</taxon>
        <taxon>Bacillati</taxon>
        <taxon>Bacillota</taxon>
        <taxon>Bacilli</taxon>
        <taxon>Bacillales</taxon>
        <taxon>Anoxybacillaceae</taxon>
        <taxon>Geobacillus</taxon>
    </lineage>
</organism>
<dbReference type="KEGG" id="gza:IC807_00405"/>
<gene>
    <name evidence="1" type="ORF">IC807_00405</name>
</gene>
<dbReference type="PANTHER" id="PTHR41700:SF1">
    <property type="entry name" value="N-ACETYLTRANSFERASE DOMAIN-CONTAINING PROTEIN"/>
    <property type="match status" value="1"/>
</dbReference>
<accession>A0A7H1RZK5</accession>
<dbReference type="AlphaFoldDB" id="A0A7H1RZK5"/>
<name>A0A7H1RZK5_9BACL</name>
<reference evidence="1 2" key="1">
    <citation type="submission" date="2020-09" db="EMBL/GenBank/DDBJ databases">
        <title>Complete Geobacillus genomes through the use of hybrid genome assembly.</title>
        <authorList>
            <person name="Vera D.L."/>
            <person name="Venkateswaran K."/>
            <person name="Singh N.K."/>
            <person name="Landry K."/>
        </authorList>
    </citation>
    <scope>NUCLEOTIDE SEQUENCE [LARGE SCALE GENOMIC DNA]</scope>
    <source>
        <strain evidence="1 2">SURF-189</strain>
    </source>
</reference>
<dbReference type="Gene3D" id="3.40.630.30">
    <property type="match status" value="1"/>
</dbReference>
<dbReference type="Proteomes" id="UP000516388">
    <property type="component" value="Chromosome"/>
</dbReference>
<dbReference type="EMBL" id="CP061470">
    <property type="protein sequence ID" value="QNU19694.1"/>
    <property type="molecule type" value="Genomic_DNA"/>
</dbReference>
<dbReference type="InterPro" id="IPR016181">
    <property type="entry name" value="Acyl_CoA_acyltransferase"/>
</dbReference>
<proteinExistence type="predicted"/>
<dbReference type="Pfam" id="PF00583">
    <property type="entry name" value="Acetyltransf_1"/>
    <property type="match status" value="1"/>
</dbReference>
<dbReference type="PROSITE" id="PS51186">
    <property type="entry name" value="GNAT"/>
    <property type="match status" value="1"/>
</dbReference>
<evidence type="ECO:0000313" key="1">
    <source>
        <dbReference type="EMBL" id="QNU19694.1"/>
    </source>
</evidence>
<protein>
    <submittedName>
        <fullName evidence="1">GNAT family N-acetyltransferase</fullName>
    </submittedName>
</protein>
<keyword evidence="1" id="KW-0808">Transferase</keyword>
<dbReference type="CDD" id="cd04301">
    <property type="entry name" value="NAT_SF"/>
    <property type="match status" value="1"/>
</dbReference>
<dbReference type="SUPFAM" id="SSF55729">
    <property type="entry name" value="Acyl-CoA N-acyltransferases (Nat)"/>
    <property type="match status" value="1"/>
</dbReference>
<sequence>MRRRGRTSVPLSLQIIETIEQLKEMARLEEEIWKTAPVPLHQTLTAAKNGGIIIGAYADGKLVGFVYSFPGVRNGEVYLCSHMMGIAESFRDRGLGYRLKMKQAEEARRRGYRVIRWTYDPLQSRNGYLNLAKLGALGVEYVENCYGEMSDALNGQLPSDRFIVEWRLDERVTGERNLVEADLLKARRLTVLEAGQRADGLLQPVPRDIDGTAAPLLLTAIPLDFPQLKEQDFALALEWRLATRALFQRLLAEGWIVFDAWRRLEEGVLYYIWKRRSERGQQKGEEE</sequence>
<dbReference type="InterPro" id="IPR038764">
    <property type="entry name" value="GNAT_N_AcTrfase_prd"/>
</dbReference>
<dbReference type="GO" id="GO:0016747">
    <property type="term" value="F:acyltransferase activity, transferring groups other than amino-acyl groups"/>
    <property type="evidence" value="ECO:0007669"/>
    <property type="project" value="InterPro"/>
</dbReference>
<keyword evidence="2" id="KW-1185">Reference proteome</keyword>